<dbReference type="PANTHER" id="PTHR33130:SF43">
    <property type="entry name" value="OS01G0688600 PROTEIN"/>
    <property type="match status" value="1"/>
</dbReference>
<organism evidence="2 3">
    <name type="scientific">Carex littledalei</name>
    <dbReference type="NCBI Taxonomy" id="544730"/>
    <lineage>
        <taxon>Eukaryota</taxon>
        <taxon>Viridiplantae</taxon>
        <taxon>Streptophyta</taxon>
        <taxon>Embryophyta</taxon>
        <taxon>Tracheophyta</taxon>
        <taxon>Spermatophyta</taxon>
        <taxon>Magnoliopsida</taxon>
        <taxon>Liliopsida</taxon>
        <taxon>Poales</taxon>
        <taxon>Cyperaceae</taxon>
        <taxon>Cyperoideae</taxon>
        <taxon>Cariceae</taxon>
        <taxon>Carex</taxon>
        <taxon>Carex subgen. Euthyceras</taxon>
    </lineage>
</organism>
<sequence>MVISAEGPASSTSSQPPDPLTVGPLPFPPSGDFTFSVSKPRSKRQPLKFDSEPRQWNLRSRNGSFAFDPNERARFSVPLSDDEIAEDIYAVTGSMPRRRPKKRTRVVQKQIDV</sequence>
<dbReference type="InterPro" id="IPR012438">
    <property type="entry name" value="DUF1639"/>
</dbReference>
<name>A0A833QV64_9POAL</name>
<reference evidence="2" key="1">
    <citation type="submission" date="2020-01" db="EMBL/GenBank/DDBJ databases">
        <title>Genome sequence of Kobresia littledalei, the first chromosome-level genome in the family Cyperaceae.</title>
        <authorList>
            <person name="Qu G."/>
        </authorList>
    </citation>
    <scope>NUCLEOTIDE SEQUENCE</scope>
    <source>
        <strain evidence="2">C.B.Clarke</strain>
        <tissue evidence="2">Leaf</tissue>
    </source>
</reference>
<comment type="caution">
    <text evidence="2">The sequence shown here is derived from an EMBL/GenBank/DDBJ whole genome shotgun (WGS) entry which is preliminary data.</text>
</comment>
<dbReference type="Pfam" id="PF07797">
    <property type="entry name" value="DUF1639"/>
    <property type="match status" value="1"/>
</dbReference>
<dbReference type="AlphaFoldDB" id="A0A833QV64"/>
<dbReference type="EMBL" id="SWLB01000015">
    <property type="protein sequence ID" value="KAF3328908.1"/>
    <property type="molecule type" value="Genomic_DNA"/>
</dbReference>
<proteinExistence type="predicted"/>
<gene>
    <name evidence="2" type="ORF">FCM35_KLT05986</name>
</gene>
<accession>A0A833QV64</accession>
<evidence type="ECO:0000313" key="3">
    <source>
        <dbReference type="Proteomes" id="UP000623129"/>
    </source>
</evidence>
<dbReference type="PANTHER" id="PTHR33130">
    <property type="entry name" value="PUTATIVE (DUF1639)-RELATED"/>
    <property type="match status" value="1"/>
</dbReference>
<feature type="region of interest" description="Disordered" evidence="1">
    <location>
        <begin position="1"/>
        <end position="55"/>
    </location>
</feature>
<keyword evidence="3" id="KW-1185">Reference proteome</keyword>
<protein>
    <submittedName>
        <fullName evidence="2">Uncharacterized protein</fullName>
    </submittedName>
</protein>
<dbReference type="Proteomes" id="UP000623129">
    <property type="component" value="Unassembled WGS sequence"/>
</dbReference>
<evidence type="ECO:0000256" key="1">
    <source>
        <dbReference type="SAM" id="MobiDB-lite"/>
    </source>
</evidence>
<evidence type="ECO:0000313" key="2">
    <source>
        <dbReference type="EMBL" id="KAF3328908.1"/>
    </source>
</evidence>